<accession>A0A410G811</accession>
<dbReference type="PIRSF" id="PIRSF017082">
    <property type="entry name" value="YflP"/>
    <property type="match status" value="1"/>
</dbReference>
<proteinExistence type="inferred from homology"/>
<sequence>MTRMTFRHMCSAVAAACFMTISAGAAVAQDYPKQPISFVVPMAPGGGVDTVSRSVAQLLSERIGQTVIVENKPGAGGLVAAGYVVRAAPDGYTVFVADTGQLSVTPSLHETLPYDKTASFVPITEAVSAPLFLAVNAASPIKSVEDFIAYAKANPGTVYGSTGVGGVHHLGMHLLATKAGVELVHVPYRGSSQSTTALASGEVPVLLSALPSLRGHIESGKVRVIAVATPERSVLMPDLPTIAETGGNLSDFSVAVNIGFVLPPETPDAIAQYLYKEIDAVMDDKALQDRLMSMGLVPLRNGPDQYRKNIAADTAKYLEVIKASGATAQN</sequence>
<dbReference type="InterPro" id="IPR005064">
    <property type="entry name" value="BUG"/>
</dbReference>
<dbReference type="CDD" id="cd07012">
    <property type="entry name" value="PBP2_Bug_TTT"/>
    <property type="match status" value="1"/>
</dbReference>
<dbReference type="Gene3D" id="3.40.190.10">
    <property type="entry name" value="Periplasmic binding protein-like II"/>
    <property type="match status" value="1"/>
</dbReference>
<gene>
    <name evidence="3" type="ORF">CKA81_00075</name>
</gene>
<dbReference type="InterPro" id="IPR042100">
    <property type="entry name" value="Bug_dom1"/>
</dbReference>
<organism evidence="3 4">
    <name type="scientific">Pollutimonas thiosulfatoxidans</name>
    <dbReference type="NCBI Taxonomy" id="2028345"/>
    <lineage>
        <taxon>Bacteria</taxon>
        <taxon>Pseudomonadati</taxon>
        <taxon>Pseudomonadota</taxon>
        <taxon>Betaproteobacteria</taxon>
        <taxon>Burkholderiales</taxon>
        <taxon>Alcaligenaceae</taxon>
        <taxon>Pollutimonas</taxon>
    </lineage>
</organism>
<evidence type="ECO:0000256" key="2">
    <source>
        <dbReference type="SAM" id="SignalP"/>
    </source>
</evidence>
<dbReference type="PANTHER" id="PTHR42928">
    <property type="entry name" value="TRICARBOXYLATE-BINDING PROTEIN"/>
    <property type="match status" value="1"/>
</dbReference>
<dbReference type="OrthoDB" id="8627641at2"/>
<comment type="similarity">
    <text evidence="1">Belongs to the UPF0065 (bug) family.</text>
</comment>
<dbReference type="KEGG" id="pus:CKA81_00075"/>
<dbReference type="Pfam" id="PF03401">
    <property type="entry name" value="TctC"/>
    <property type="match status" value="1"/>
</dbReference>
<dbReference type="PANTHER" id="PTHR42928:SF5">
    <property type="entry name" value="BLR1237 PROTEIN"/>
    <property type="match status" value="1"/>
</dbReference>
<evidence type="ECO:0000313" key="3">
    <source>
        <dbReference type="EMBL" id="QAA92420.1"/>
    </source>
</evidence>
<dbReference type="EMBL" id="CP022987">
    <property type="protein sequence ID" value="QAA92420.1"/>
    <property type="molecule type" value="Genomic_DNA"/>
</dbReference>
<dbReference type="Proteomes" id="UP000283474">
    <property type="component" value="Chromosome"/>
</dbReference>
<evidence type="ECO:0000313" key="4">
    <source>
        <dbReference type="Proteomes" id="UP000283474"/>
    </source>
</evidence>
<dbReference type="AlphaFoldDB" id="A0A410G811"/>
<evidence type="ECO:0000256" key="1">
    <source>
        <dbReference type="ARBA" id="ARBA00006987"/>
    </source>
</evidence>
<protein>
    <recommendedName>
        <fullName evidence="5">ABC transporter substrate-binding protein</fullName>
    </recommendedName>
</protein>
<dbReference type="Gene3D" id="3.40.190.150">
    <property type="entry name" value="Bordetella uptake gene, domain 1"/>
    <property type="match status" value="1"/>
</dbReference>
<evidence type="ECO:0008006" key="5">
    <source>
        <dbReference type="Google" id="ProtNLM"/>
    </source>
</evidence>
<dbReference type="SUPFAM" id="SSF53850">
    <property type="entry name" value="Periplasmic binding protein-like II"/>
    <property type="match status" value="1"/>
</dbReference>
<keyword evidence="2" id="KW-0732">Signal</keyword>
<feature type="signal peptide" evidence="2">
    <location>
        <begin position="1"/>
        <end position="25"/>
    </location>
</feature>
<feature type="chain" id="PRO_5019543019" description="ABC transporter substrate-binding protein" evidence="2">
    <location>
        <begin position="26"/>
        <end position="330"/>
    </location>
</feature>
<keyword evidence="4" id="KW-1185">Reference proteome</keyword>
<name>A0A410G811_9BURK</name>
<reference evidence="3 4" key="1">
    <citation type="submission" date="2017-08" db="EMBL/GenBank/DDBJ databases">
        <authorList>
            <person name="Park S.-J."/>
            <person name="Kim H."/>
        </authorList>
    </citation>
    <scope>NUCLEOTIDE SEQUENCE [LARGE SCALE GENOMIC DNA]</scope>
    <source>
        <strain evidence="4">ye3</strain>
    </source>
</reference>